<organism evidence="2 3">
    <name type="scientific">Kitasatospora gansuensis</name>
    <dbReference type="NCBI Taxonomy" id="258050"/>
    <lineage>
        <taxon>Bacteria</taxon>
        <taxon>Bacillati</taxon>
        <taxon>Actinomycetota</taxon>
        <taxon>Actinomycetes</taxon>
        <taxon>Kitasatosporales</taxon>
        <taxon>Streptomycetaceae</taxon>
        <taxon>Kitasatospora</taxon>
    </lineage>
</organism>
<feature type="transmembrane region" description="Helical" evidence="1">
    <location>
        <begin position="20"/>
        <end position="38"/>
    </location>
</feature>
<keyword evidence="1" id="KW-0472">Membrane</keyword>
<keyword evidence="1" id="KW-1133">Transmembrane helix</keyword>
<dbReference type="Proteomes" id="UP000573327">
    <property type="component" value="Unassembled WGS sequence"/>
</dbReference>
<feature type="transmembrane region" description="Helical" evidence="1">
    <location>
        <begin position="146"/>
        <end position="166"/>
    </location>
</feature>
<feature type="transmembrane region" description="Helical" evidence="1">
    <location>
        <begin position="211"/>
        <end position="236"/>
    </location>
</feature>
<feature type="transmembrane region" description="Helical" evidence="1">
    <location>
        <begin position="83"/>
        <end position="107"/>
    </location>
</feature>
<comment type="caution">
    <text evidence="2">The sequence shown here is derived from an EMBL/GenBank/DDBJ whole genome shotgun (WGS) entry which is preliminary data.</text>
</comment>
<evidence type="ECO:0000313" key="3">
    <source>
        <dbReference type="Proteomes" id="UP000573327"/>
    </source>
</evidence>
<feature type="transmembrane region" description="Helical" evidence="1">
    <location>
        <begin position="119"/>
        <end position="140"/>
    </location>
</feature>
<evidence type="ECO:0000313" key="2">
    <source>
        <dbReference type="EMBL" id="MBB4947575.1"/>
    </source>
</evidence>
<dbReference type="EMBL" id="JACHJR010000001">
    <property type="protein sequence ID" value="MBB4947575.1"/>
    <property type="molecule type" value="Genomic_DNA"/>
</dbReference>
<dbReference type="AlphaFoldDB" id="A0A7W7SBS0"/>
<sequence length="237" mass="23034">MVLTAAPAKSGSPIVEPGPLPALLTGVLCALLAVATLGGRYGLTAGLMVAQGLTAVGWFRLHGMWPARQGIAGVAVAGFAADVAVPAGGTAGLAAALGVGLVAVLVWQTFRPADPAERFYTLTVLGSGVLLTGLLASVLLAGHVPAALLAVAVTTLVAAAPVQGALAPVAALLLGAAAGVIAGAPPVVAGLAAVGALVGRRVASYDFPSRFVHFTAGVALPLAVAAPLAWIGSWLLG</sequence>
<accession>A0A7W7SBS0</accession>
<feature type="transmembrane region" description="Helical" evidence="1">
    <location>
        <begin position="173"/>
        <end position="199"/>
    </location>
</feature>
<name>A0A7W7SBS0_9ACTN</name>
<gene>
    <name evidence="2" type="ORF">F4556_003110</name>
</gene>
<proteinExistence type="predicted"/>
<protein>
    <submittedName>
        <fullName evidence="2">Uncharacterized protein</fullName>
    </submittedName>
</protein>
<feature type="transmembrane region" description="Helical" evidence="1">
    <location>
        <begin position="45"/>
        <end position="63"/>
    </location>
</feature>
<evidence type="ECO:0000256" key="1">
    <source>
        <dbReference type="SAM" id="Phobius"/>
    </source>
</evidence>
<reference evidence="2 3" key="1">
    <citation type="submission" date="2020-08" db="EMBL/GenBank/DDBJ databases">
        <title>Sequencing the genomes of 1000 actinobacteria strains.</title>
        <authorList>
            <person name="Klenk H.-P."/>
        </authorList>
    </citation>
    <scope>NUCLEOTIDE SEQUENCE [LARGE SCALE GENOMIC DNA]</scope>
    <source>
        <strain evidence="2 3">DSM 44786</strain>
    </source>
</reference>
<keyword evidence="1" id="KW-0812">Transmembrane</keyword>
<dbReference type="RefSeq" id="WP_184915758.1">
    <property type="nucleotide sequence ID" value="NZ_JACHJR010000001.1"/>
</dbReference>
<keyword evidence="3" id="KW-1185">Reference proteome</keyword>